<keyword evidence="2" id="KW-1185">Reference proteome</keyword>
<dbReference type="RefSeq" id="WP_157802798.1">
    <property type="nucleotide sequence ID" value="NZ_PGFB01000002.1"/>
</dbReference>
<protein>
    <submittedName>
        <fullName evidence="1">Uncharacterized protein</fullName>
    </submittedName>
</protein>
<proteinExistence type="predicted"/>
<reference evidence="1 2" key="1">
    <citation type="submission" date="2017-11" db="EMBL/GenBank/DDBJ databases">
        <title>Genomic Encyclopedia of Archaeal and Bacterial Type Strains, Phase II (KMG-II): From Individual Species to Whole Genera.</title>
        <authorList>
            <person name="Goeker M."/>
        </authorList>
    </citation>
    <scope>NUCLEOTIDE SEQUENCE [LARGE SCALE GENOMIC DNA]</scope>
    <source>
        <strain evidence="1 2">DSM 25625</strain>
    </source>
</reference>
<organism evidence="1 2">
    <name type="scientific">Compostimonas suwonensis</name>
    <dbReference type="NCBI Taxonomy" id="1048394"/>
    <lineage>
        <taxon>Bacteria</taxon>
        <taxon>Bacillati</taxon>
        <taxon>Actinomycetota</taxon>
        <taxon>Actinomycetes</taxon>
        <taxon>Micrococcales</taxon>
        <taxon>Microbacteriaceae</taxon>
        <taxon>Compostimonas</taxon>
    </lineage>
</organism>
<dbReference type="EMBL" id="PGFB01000002">
    <property type="protein sequence ID" value="PJJ63162.1"/>
    <property type="molecule type" value="Genomic_DNA"/>
</dbReference>
<sequence length="275" mass="29921">MDRRRLLETVAAVAAEAGCVDDVIAPFGFEVDSGFDIGRASPQRVYLYARLTQGTDAVAADHRIATAMRSQAGGLALALGTPTAYLSFRGRRNALSLTNGTGHSVFVYYVPSTAETLIDQYARYLVLLPAAIARGELNEAVHFPTRSSCRRFVYQSVRMFPSVHGIALPSGADARLLDLARANGAHDHGRMRVMQESTPEDEKAFHEIVLPLCAELARDLLDDAEPETVWHDFHSGRAVSLRVDPVALASRAARVAEAYRSAGLESDTEERSHVA</sequence>
<dbReference type="Proteomes" id="UP000230161">
    <property type="component" value="Unassembled WGS sequence"/>
</dbReference>
<dbReference type="AlphaFoldDB" id="A0A2M9BYK6"/>
<gene>
    <name evidence="1" type="ORF">CLV54_0818</name>
</gene>
<comment type="caution">
    <text evidence="1">The sequence shown here is derived from an EMBL/GenBank/DDBJ whole genome shotgun (WGS) entry which is preliminary data.</text>
</comment>
<name>A0A2M9BYK6_9MICO</name>
<evidence type="ECO:0000313" key="2">
    <source>
        <dbReference type="Proteomes" id="UP000230161"/>
    </source>
</evidence>
<accession>A0A2M9BYK6</accession>
<evidence type="ECO:0000313" key="1">
    <source>
        <dbReference type="EMBL" id="PJJ63162.1"/>
    </source>
</evidence>